<evidence type="ECO:0000313" key="1">
    <source>
        <dbReference type="EMBL" id="TWT89263.1"/>
    </source>
</evidence>
<name>A0A5C5ZSR9_9BACT</name>
<accession>A0A5C5ZSR9</accession>
<organism evidence="1 2">
    <name type="scientific">Stieleria varia</name>
    <dbReference type="NCBI Taxonomy" id="2528005"/>
    <lineage>
        <taxon>Bacteria</taxon>
        <taxon>Pseudomonadati</taxon>
        <taxon>Planctomycetota</taxon>
        <taxon>Planctomycetia</taxon>
        <taxon>Pirellulales</taxon>
        <taxon>Pirellulaceae</taxon>
        <taxon>Stieleria</taxon>
    </lineage>
</organism>
<dbReference type="AlphaFoldDB" id="A0A5C5ZSR9"/>
<sequence>MSKKKSSLDEAAEQLELRSQSISKGRSGSDSVVELSFCLDEDIVGVYPQAAPPKANGDFQDDGYLYFDRFPEPAGNPIELRLQSGAEWTDVLSASIKYFCLLVNSTALEVFKRFDLGNVKYYEAAVLGKKKEKRDYTYIFICNHVTLDDVDFPRTECFLVDMLSDPLGEIAVVDKADYLAKVQQANEGSLPDSEPFSRIAMGKVQLLPGHAPSADIFGMSQLDTKTYVSTPLRDALLKAGVSGLQFASNTRLFL</sequence>
<gene>
    <name evidence="1" type="ORF">Pla52n_68600</name>
</gene>
<evidence type="ECO:0000313" key="2">
    <source>
        <dbReference type="Proteomes" id="UP000320176"/>
    </source>
</evidence>
<dbReference type="RefSeq" id="WP_146523728.1">
    <property type="nucleotide sequence ID" value="NZ_CP151726.1"/>
</dbReference>
<dbReference type="EMBL" id="SJPN01000025">
    <property type="protein sequence ID" value="TWT89263.1"/>
    <property type="molecule type" value="Genomic_DNA"/>
</dbReference>
<reference evidence="1 2" key="1">
    <citation type="submission" date="2019-02" db="EMBL/GenBank/DDBJ databases">
        <title>Deep-cultivation of Planctomycetes and their phenomic and genomic characterization uncovers novel biology.</title>
        <authorList>
            <person name="Wiegand S."/>
            <person name="Jogler M."/>
            <person name="Boedeker C."/>
            <person name="Pinto D."/>
            <person name="Vollmers J."/>
            <person name="Rivas-Marin E."/>
            <person name="Kohn T."/>
            <person name="Peeters S.H."/>
            <person name="Heuer A."/>
            <person name="Rast P."/>
            <person name="Oberbeckmann S."/>
            <person name="Bunk B."/>
            <person name="Jeske O."/>
            <person name="Meyerdierks A."/>
            <person name="Storesund J.E."/>
            <person name="Kallscheuer N."/>
            <person name="Luecker S."/>
            <person name="Lage O.M."/>
            <person name="Pohl T."/>
            <person name="Merkel B.J."/>
            <person name="Hornburger P."/>
            <person name="Mueller R.-W."/>
            <person name="Bruemmer F."/>
            <person name="Labrenz M."/>
            <person name="Spormann A.M."/>
            <person name="Op Den Camp H."/>
            <person name="Overmann J."/>
            <person name="Amann R."/>
            <person name="Jetten M.S.M."/>
            <person name="Mascher T."/>
            <person name="Medema M.H."/>
            <person name="Devos D.P."/>
            <person name="Kaster A.-K."/>
            <person name="Ovreas L."/>
            <person name="Rohde M."/>
            <person name="Galperin M.Y."/>
            <person name="Jogler C."/>
        </authorList>
    </citation>
    <scope>NUCLEOTIDE SEQUENCE [LARGE SCALE GENOMIC DNA]</scope>
    <source>
        <strain evidence="1 2">Pla52n</strain>
    </source>
</reference>
<dbReference type="Proteomes" id="UP000320176">
    <property type="component" value="Unassembled WGS sequence"/>
</dbReference>
<keyword evidence="2" id="KW-1185">Reference proteome</keyword>
<proteinExistence type="predicted"/>
<protein>
    <submittedName>
        <fullName evidence="1">Uncharacterized protein</fullName>
    </submittedName>
</protein>
<comment type="caution">
    <text evidence="1">The sequence shown here is derived from an EMBL/GenBank/DDBJ whole genome shotgun (WGS) entry which is preliminary data.</text>
</comment>